<dbReference type="GO" id="GO:0010073">
    <property type="term" value="P:meristem maintenance"/>
    <property type="evidence" value="ECO:0007669"/>
    <property type="project" value="InterPro"/>
</dbReference>
<dbReference type="InterPro" id="IPR019557">
    <property type="entry name" value="AminoTfrase-like_pln_mobile"/>
</dbReference>
<dbReference type="PANTHER" id="PTHR46033:SF65">
    <property type="entry name" value="AMINOTRANSFERASE-LIKE PLANT MOBILE DOMAIN-CONTAINING PROTEIN"/>
    <property type="match status" value="1"/>
</dbReference>
<evidence type="ECO:0000313" key="3">
    <source>
        <dbReference type="EMBL" id="SPD06194.1"/>
    </source>
</evidence>
<organism evidence="3">
    <name type="scientific">Fagus sylvatica</name>
    <name type="common">Beechnut</name>
    <dbReference type="NCBI Taxonomy" id="28930"/>
    <lineage>
        <taxon>Eukaryota</taxon>
        <taxon>Viridiplantae</taxon>
        <taxon>Streptophyta</taxon>
        <taxon>Embryophyta</taxon>
        <taxon>Tracheophyta</taxon>
        <taxon>Spermatophyta</taxon>
        <taxon>Magnoliopsida</taxon>
        <taxon>eudicotyledons</taxon>
        <taxon>Gunneridae</taxon>
        <taxon>Pentapetalae</taxon>
        <taxon>rosids</taxon>
        <taxon>fabids</taxon>
        <taxon>Fagales</taxon>
        <taxon>Fagaceae</taxon>
        <taxon>Fagus</taxon>
    </lineage>
</organism>
<evidence type="ECO:0000256" key="1">
    <source>
        <dbReference type="SAM" id="MobiDB-lite"/>
    </source>
</evidence>
<dbReference type="PANTHER" id="PTHR46033">
    <property type="entry name" value="PROTEIN MAIN-LIKE 2"/>
    <property type="match status" value="1"/>
</dbReference>
<dbReference type="AlphaFoldDB" id="A0A2N9H3S9"/>
<dbReference type="Pfam" id="PF10536">
    <property type="entry name" value="PMD"/>
    <property type="match status" value="1"/>
</dbReference>
<gene>
    <name evidence="3" type="ORF">FSB_LOCUS34076</name>
</gene>
<reference evidence="3" key="1">
    <citation type="submission" date="2018-02" db="EMBL/GenBank/DDBJ databases">
        <authorList>
            <person name="Cohen D.B."/>
            <person name="Kent A.D."/>
        </authorList>
    </citation>
    <scope>NUCLEOTIDE SEQUENCE</scope>
</reference>
<dbReference type="InterPro" id="IPR044824">
    <property type="entry name" value="MAIN-like"/>
</dbReference>
<evidence type="ECO:0000259" key="2">
    <source>
        <dbReference type="Pfam" id="PF10536"/>
    </source>
</evidence>
<dbReference type="EMBL" id="OIVN01002757">
    <property type="protein sequence ID" value="SPD06194.1"/>
    <property type="molecule type" value="Genomic_DNA"/>
</dbReference>
<feature type="domain" description="Aminotransferase-like plant mobile" evidence="2">
    <location>
        <begin position="166"/>
        <end position="327"/>
    </location>
</feature>
<sequence>MAKSSSNSDLCSRAIQIIEALLTSQRLTDTLIPRGNAPTSSSSASTSPRYGLEWDTFTTSVTWYKPAPSWGAWVARLTLSKLEKWKTLGIGEAIRASKYEMPINPSLLTSLLCFWSLAANTFSFLEGFMTSMVFDVFALLSLRPMGALAHPLMAVGIGLDEDILNGFLACTSSKRVINYYLPIARCLANGVPVDMNSFLLGELYRAMFLLSTETKQSHGGPVWLIQMWAYSYFPSIAPELRLIIMPWSYGEAWMHARFPKEKGIPSFPTCFKLFSDSLRKRLPEEFMPFDAKKDLVVIKSTGAGVEAYCPSLVVRQFGLIPLLPVPPTWTKNMDWMAQAVISKDEAKQIRVLPWVSNVLAYRCWYRAHSKLFTNRVITYHAGLAEVAFDLRNQLMRCCQANLLQDAAFKKAKESVQSQAPLLMLPALSEQGIRTSTKRKSPEVEEVNPAISPKGAKPSGKKLIKTVAKKSTAKKAKVVEVIPDSSTIEMEPLDEDLGDTTTLSNLMRKVDEQKQVLSDIIEAQKALEAEDRSLAQKFKEAKKLAAVFKAKTQAEDAKKLAAAFEAKSQVEDAERKHLEAEEEKEKANQKRQQELERKKKEEEEKRKQEEEQKREEKKREVEAAKKKAEQVVPGVAKLTKPTVMAPVVSVQQVVQPTIEVRTLIEAATPSIEAAAPLAPRMQEGLGDIDKLLENVSLTLQQCQTPTKTSSTSISLEPSKDQLQAVIGRLKELLQKPVDLVLLDATLVDQFQQVPRFFTTHSSILSEGGKALLVKSLEAELQLWKYKRTQKCLELQTVHAESQGLVQGVNLISKAEQDIKTLQSEIADLEMLPLMSWASLSAAFKEL</sequence>
<feature type="region of interest" description="Disordered" evidence="1">
    <location>
        <begin position="433"/>
        <end position="458"/>
    </location>
</feature>
<proteinExistence type="predicted"/>
<name>A0A2N9H3S9_FAGSY</name>
<protein>
    <recommendedName>
        <fullName evidence="2">Aminotransferase-like plant mobile domain-containing protein</fullName>
    </recommendedName>
</protein>
<accession>A0A2N9H3S9</accession>
<feature type="region of interest" description="Disordered" evidence="1">
    <location>
        <begin position="571"/>
        <end position="627"/>
    </location>
</feature>